<evidence type="ECO:0000313" key="20">
    <source>
        <dbReference type="Proteomes" id="UP000009256"/>
    </source>
</evidence>
<feature type="domain" description="Type I restriction enzyme R protein N-terminal" evidence="18">
    <location>
        <begin position="142"/>
        <end position="250"/>
    </location>
</feature>
<keyword evidence="10" id="KW-0805">Transcription regulation</keyword>
<dbReference type="STRING" id="632335.Calkr_0038"/>
<name>E4S5G1_CALA7</name>
<organism evidence="19 20">
    <name type="scientific">Caldicellulosiruptor acetigenus (strain ATCC 700853 / DSM 12137 / I77R1B)</name>
    <name type="common">Caldicellulosiruptor kristjanssonii</name>
    <dbReference type="NCBI Taxonomy" id="632335"/>
    <lineage>
        <taxon>Bacteria</taxon>
        <taxon>Bacillati</taxon>
        <taxon>Bacillota</taxon>
        <taxon>Bacillota incertae sedis</taxon>
        <taxon>Caldicellulosiruptorales</taxon>
        <taxon>Caldicellulosiruptoraceae</taxon>
        <taxon>Caldicellulosiruptor</taxon>
    </lineage>
</organism>
<dbReference type="KEGG" id="cki:Calkr_0038"/>
<dbReference type="NCBIfam" id="TIGR00498">
    <property type="entry name" value="lexA"/>
    <property type="match status" value="1"/>
</dbReference>
<evidence type="ECO:0000256" key="9">
    <source>
        <dbReference type="ARBA" id="ARBA00022840"/>
    </source>
</evidence>
<evidence type="ECO:0000256" key="12">
    <source>
        <dbReference type="ARBA" id="ARBA00023163"/>
    </source>
</evidence>
<dbReference type="GO" id="GO:0045892">
    <property type="term" value="P:negative regulation of DNA-templated transcription"/>
    <property type="evidence" value="ECO:0007669"/>
    <property type="project" value="InterPro"/>
</dbReference>
<dbReference type="InterPro" id="IPR015927">
    <property type="entry name" value="Peptidase_S24_S26A/B/C"/>
</dbReference>
<dbReference type="eggNOG" id="COG0210">
    <property type="taxonomic scope" value="Bacteria"/>
</dbReference>
<dbReference type="InterPro" id="IPR036286">
    <property type="entry name" value="LexA/Signal_pep-like_sf"/>
</dbReference>
<keyword evidence="7" id="KW-0347">Helicase</keyword>
<dbReference type="InterPro" id="IPR014017">
    <property type="entry name" value="DNA_helicase_UvrD-like_C"/>
</dbReference>
<feature type="domain" description="UvrD-like helicase C-terminal" evidence="17">
    <location>
        <begin position="47"/>
        <end position="96"/>
    </location>
</feature>
<dbReference type="GO" id="GO:0003677">
    <property type="term" value="F:DNA binding"/>
    <property type="evidence" value="ECO:0007669"/>
    <property type="project" value="UniProtKB-KW"/>
</dbReference>
<evidence type="ECO:0000259" key="16">
    <source>
        <dbReference type="Pfam" id="PF00717"/>
    </source>
</evidence>
<evidence type="ECO:0000256" key="7">
    <source>
        <dbReference type="ARBA" id="ARBA00022806"/>
    </source>
</evidence>
<comment type="similarity">
    <text evidence="1 15">Belongs to the peptidase S24 family.</text>
</comment>
<dbReference type="Pfam" id="PF13588">
    <property type="entry name" value="HSDR_N_2"/>
    <property type="match status" value="1"/>
</dbReference>
<dbReference type="SUPFAM" id="SSF51306">
    <property type="entry name" value="LexA/Signal peptidase"/>
    <property type="match status" value="1"/>
</dbReference>
<keyword evidence="14" id="KW-0742">SOS response</keyword>
<dbReference type="InterPro" id="IPR029464">
    <property type="entry name" value="HSDR_N"/>
</dbReference>
<dbReference type="GO" id="GO:0009432">
    <property type="term" value="P:SOS response"/>
    <property type="evidence" value="ECO:0007669"/>
    <property type="project" value="UniProtKB-KW"/>
</dbReference>
<keyword evidence="8 15" id="KW-0068">Autocatalytic cleavage</keyword>
<evidence type="ECO:0000256" key="8">
    <source>
        <dbReference type="ARBA" id="ARBA00022813"/>
    </source>
</evidence>
<keyword evidence="20" id="KW-1185">Reference proteome</keyword>
<dbReference type="InterPro" id="IPR050077">
    <property type="entry name" value="LexA_repressor"/>
</dbReference>
<dbReference type="GO" id="GO:0006281">
    <property type="term" value="P:DNA repair"/>
    <property type="evidence" value="ECO:0007669"/>
    <property type="project" value="UniProtKB-KW"/>
</dbReference>
<dbReference type="Gene3D" id="3.30.160.800">
    <property type="match status" value="1"/>
</dbReference>
<dbReference type="InterPro" id="IPR006197">
    <property type="entry name" value="Peptidase_S24_LexA"/>
</dbReference>
<sequence length="428" mass="49685">MFHLALYYVSIFYCFQNPTDCLFFYHMSLLDKYFYHVESTIQYLSCVVFIIGLNSNIIPYSSCEDNEVAKLQETTDKKLFYVGMTRANERLYLCCSRKPSKFLSELNTKLLRIDSKCNLRSFYKLRIDDYRYINKIRDIYCKEEEVRQWLINELIETYKYPEELIDVEYRINVFSKPAFVDVVVFRYDSNKEKVPFIIFEVKPYLSGIGQGAEQLKSYLNVVPRCSFGVVTDGNSILIFDSRFEIVDDFPHFDISMLPSQIEEYEVVDFRRSKTYRLRKLVDTAHIDLVQDGHLIEIKSEDVLTINLYEKVAAGTPVETSDEAIGKVALPTSIISDPERYFAIKVKGDSMVEANIKDGDIAIVQKCNTAENRDIVIAWLDGEITVKRFCKMGSTVLLIPENSKYEPINIKEGELRIVGKVVGVIRKKR</sequence>
<evidence type="ECO:0000256" key="6">
    <source>
        <dbReference type="ARBA" id="ARBA00022801"/>
    </source>
</evidence>
<keyword evidence="2" id="KW-0678">Repressor</keyword>
<keyword evidence="12" id="KW-0804">Transcription</keyword>
<dbReference type="PANTHER" id="PTHR33516">
    <property type="entry name" value="LEXA REPRESSOR"/>
    <property type="match status" value="1"/>
</dbReference>
<keyword evidence="13" id="KW-0234">DNA repair</keyword>
<dbReference type="AlphaFoldDB" id="E4S5G1"/>
<dbReference type="InterPro" id="IPR039418">
    <property type="entry name" value="LexA-like"/>
</dbReference>
<keyword evidence="5" id="KW-0227">DNA damage</keyword>
<dbReference type="GO" id="GO:0004252">
    <property type="term" value="F:serine-type endopeptidase activity"/>
    <property type="evidence" value="ECO:0007669"/>
    <property type="project" value="InterPro"/>
</dbReference>
<dbReference type="GO" id="GO:0006260">
    <property type="term" value="P:DNA replication"/>
    <property type="evidence" value="ECO:0007669"/>
    <property type="project" value="UniProtKB-KW"/>
</dbReference>
<reference evidence="19 20" key="2">
    <citation type="journal article" date="2011" name="J. Bacteriol.">
        <title>Complete genome sequences for the anaerobic, extremely thermophilic plant biomass-degrading bacteria Caldicellulosiruptor hydrothermalis, Caldicellulosiruptor kristjanssonii, Caldicellulosiruptor kronotskyensis, Caldicellulosiruptor owensenis, and Caldicellulosiruptor lactoaceticus.</title>
        <authorList>
            <person name="Blumer-Schuette S.E."/>
            <person name="Ozdemir I."/>
            <person name="Mistry D."/>
            <person name="Lucas S."/>
            <person name="Lapidus A."/>
            <person name="Cheng J.F."/>
            <person name="Goodwin L.A."/>
            <person name="Pitluck S."/>
            <person name="Land M.L."/>
            <person name="Hauser L.J."/>
            <person name="Woyke T."/>
            <person name="Mikhailova N."/>
            <person name="Pati A."/>
            <person name="Kyrpides N.C."/>
            <person name="Ivanova N."/>
            <person name="Detter J.C."/>
            <person name="Walston-Davenport K."/>
            <person name="Han S."/>
            <person name="Adams M.W."/>
            <person name="Kelly R.M."/>
        </authorList>
    </citation>
    <scope>NUCLEOTIDE SEQUENCE [LARGE SCALE GENOMIC DNA]</scope>
    <source>
        <strain evidence="20">ATCC 700853 / DSM 12137 / I77R1B</strain>
    </source>
</reference>
<dbReference type="EMBL" id="CP002326">
    <property type="protein sequence ID" value="ADQ39622.1"/>
    <property type="molecule type" value="Genomic_DNA"/>
</dbReference>
<evidence type="ECO:0000259" key="18">
    <source>
        <dbReference type="Pfam" id="PF13588"/>
    </source>
</evidence>
<dbReference type="Pfam" id="PF00717">
    <property type="entry name" value="Peptidase_S24"/>
    <property type="match status" value="1"/>
</dbReference>
<evidence type="ECO:0000256" key="1">
    <source>
        <dbReference type="ARBA" id="ARBA00007484"/>
    </source>
</evidence>
<dbReference type="InterPro" id="IPR027417">
    <property type="entry name" value="P-loop_NTPase"/>
</dbReference>
<keyword evidence="9" id="KW-0067">ATP-binding</keyword>
<evidence type="ECO:0000256" key="10">
    <source>
        <dbReference type="ARBA" id="ARBA00023015"/>
    </source>
</evidence>
<evidence type="ECO:0000256" key="3">
    <source>
        <dbReference type="ARBA" id="ARBA00022705"/>
    </source>
</evidence>
<evidence type="ECO:0000256" key="15">
    <source>
        <dbReference type="RuleBase" id="RU003991"/>
    </source>
</evidence>
<reference key="1">
    <citation type="submission" date="2010-11" db="EMBL/GenBank/DDBJ databases">
        <title>Complete sequence of chromosome of Caldicellulosiruptor kristjanssonii 177R1B.</title>
        <authorList>
            <consortium name="US DOE Joint Genome Institute"/>
            <person name="Lucas S."/>
            <person name="Copeland A."/>
            <person name="Lapidus A."/>
            <person name="Cheng J.-F."/>
            <person name="Bruce D."/>
            <person name="Goodwin L."/>
            <person name="Pitluck S."/>
            <person name="Davenport K."/>
            <person name="Detter J.C."/>
            <person name="Han C."/>
            <person name="Tapia R."/>
            <person name="Land M."/>
            <person name="Hauser L."/>
            <person name="Jeffries C."/>
            <person name="Kyrpides N."/>
            <person name="Ivanova N."/>
            <person name="Mikhailova N."/>
            <person name="Blumer-Schuette S.E."/>
            <person name="Kelly R.M."/>
            <person name="Woyke T."/>
        </authorList>
    </citation>
    <scope>NUCLEOTIDE SEQUENCE</scope>
    <source>
        <strain>177R1B</strain>
    </source>
</reference>
<evidence type="ECO:0000256" key="14">
    <source>
        <dbReference type="ARBA" id="ARBA00023236"/>
    </source>
</evidence>
<dbReference type="GO" id="GO:0005524">
    <property type="term" value="F:ATP binding"/>
    <property type="evidence" value="ECO:0007669"/>
    <property type="project" value="UniProtKB-KW"/>
</dbReference>
<protein>
    <submittedName>
        <fullName evidence="19">LexA repressor</fullName>
    </submittedName>
</protein>
<dbReference type="OrthoDB" id="9787585at2"/>
<dbReference type="PANTHER" id="PTHR33516:SF2">
    <property type="entry name" value="LEXA REPRESSOR-RELATED"/>
    <property type="match status" value="1"/>
</dbReference>
<dbReference type="Gene3D" id="2.10.109.10">
    <property type="entry name" value="Umud Fragment, subunit A"/>
    <property type="match status" value="1"/>
</dbReference>
<evidence type="ECO:0000256" key="11">
    <source>
        <dbReference type="ARBA" id="ARBA00023125"/>
    </source>
</evidence>
<dbReference type="HOGENOM" id="CLU_640454_0_0_9"/>
<dbReference type="SUPFAM" id="SSF52540">
    <property type="entry name" value="P-loop containing nucleoside triphosphate hydrolases"/>
    <property type="match status" value="1"/>
</dbReference>
<dbReference type="eggNOG" id="COG1974">
    <property type="taxonomic scope" value="Bacteria"/>
</dbReference>
<dbReference type="GO" id="GO:0004386">
    <property type="term" value="F:helicase activity"/>
    <property type="evidence" value="ECO:0007669"/>
    <property type="project" value="UniProtKB-KW"/>
</dbReference>
<evidence type="ECO:0000256" key="2">
    <source>
        <dbReference type="ARBA" id="ARBA00022491"/>
    </source>
</evidence>
<keyword evidence="6 15" id="KW-0378">Hydrolase</keyword>
<dbReference type="Proteomes" id="UP000009256">
    <property type="component" value="Chromosome"/>
</dbReference>
<evidence type="ECO:0000256" key="13">
    <source>
        <dbReference type="ARBA" id="ARBA00023204"/>
    </source>
</evidence>
<dbReference type="InterPro" id="IPR006200">
    <property type="entry name" value="LexA"/>
</dbReference>
<dbReference type="Pfam" id="PF13361">
    <property type="entry name" value="UvrD_C"/>
    <property type="match status" value="1"/>
</dbReference>
<keyword evidence="4" id="KW-0547">Nucleotide-binding</keyword>
<evidence type="ECO:0000256" key="5">
    <source>
        <dbReference type="ARBA" id="ARBA00022763"/>
    </source>
</evidence>
<gene>
    <name evidence="19" type="ordered locus">Calkr_0038</name>
</gene>
<evidence type="ECO:0000256" key="4">
    <source>
        <dbReference type="ARBA" id="ARBA00022741"/>
    </source>
</evidence>
<evidence type="ECO:0000259" key="17">
    <source>
        <dbReference type="Pfam" id="PF13361"/>
    </source>
</evidence>
<keyword evidence="3" id="KW-0235">DNA replication</keyword>
<dbReference type="PRINTS" id="PR00726">
    <property type="entry name" value="LEXASERPTASE"/>
</dbReference>
<feature type="domain" description="Peptidase S24/S26A/S26B/S26C" evidence="16">
    <location>
        <begin position="307"/>
        <end position="421"/>
    </location>
</feature>
<proteinExistence type="inferred from homology"/>
<accession>E4S5G1</accession>
<dbReference type="CDD" id="cd06529">
    <property type="entry name" value="S24_LexA-like"/>
    <property type="match status" value="1"/>
</dbReference>
<evidence type="ECO:0000313" key="19">
    <source>
        <dbReference type="EMBL" id="ADQ39622.1"/>
    </source>
</evidence>
<keyword evidence="11" id="KW-0238">DNA-binding</keyword>